<dbReference type="Gene3D" id="1.20.120.1490">
    <property type="match status" value="1"/>
</dbReference>
<accession>A0A9D7XGV1</accession>
<reference evidence="2" key="1">
    <citation type="submission" date="2020-10" db="EMBL/GenBank/DDBJ databases">
        <title>Connecting structure to function with the recovery of over 1000 high-quality activated sludge metagenome-assembled genomes encoding full-length rRNA genes using long-read sequencing.</title>
        <authorList>
            <person name="Singleton C.M."/>
            <person name="Petriglieri F."/>
            <person name="Kristensen J.M."/>
            <person name="Kirkegaard R.H."/>
            <person name="Michaelsen T.Y."/>
            <person name="Andersen M.H."/>
            <person name="Karst S.M."/>
            <person name="Dueholm M.S."/>
            <person name="Nielsen P.H."/>
            <person name="Albertsen M."/>
        </authorList>
    </citation>
    <scope>NUCLEOTIDE SEQUENCE</scope>
    <source>
        <strain evidence="2">Skiv_18-Q3-R9-52_MAXAC.067</strain>
    </source>
</reference>
<feature type="signal peptide" evidence="1">
    <location>
        <begin position="1"/>
        <end position="22"/>
    </location>
</feature>
<protein>
    <submittedName>
        <fullName evidence="2">Spy/CpxP family protein refolding chaperone</fullName>
    </submittedName>
</protein>
<dbReference type="GO" id="GO:0042597">
    <property type="term" value="C:periplasmic space"/>
    <property type="evidence" value="ECO:0007669"/>
    <property type="project" value="InterPro"/>
</dbReference>
<dbReference type="Proteomes" id="UP000886657">
    <property type="component" value="Unassembled WGS sequence"/>
</dbReference>
<dbReference type="AlphaFoldDB" id="A0A9D7XGV1"/>
<feature type="chain" id="PRO_5039020698" evidence="1">
    <location>
        <begin position="23"/>
        <end position="149"/>
    </location>
</feature>
<dbReference type="EMBL" id="JADKIO010000005">
    <property type="protein sequence ID" value="MBK9795392.1"/>
    <property type="molecule type" value="Genomic_DNA"/>
</dbReference>
<evidence type="ECO:0000313" key="2">
    <source>
        <dbReference type="EMBL" id="MBK9795392.1"/>
    </source>
</evidence>
<comment type="caution">
    <text evidence="2">The sequence shown here is derived from an EMBL/GenBank/DDBJ whole genome shotgun (WGS) entry which is preliminary data.</text>
</comment>
<dbReference type="Pfam" id="PF07813">
    <property type="entry name" value="LTXXQ"/>
    <property type="match status" value="1"/>
</dbReference>
<dbReference type="InterPro" id="IPR012899">
    <property type="entry name" value="LTXXQ"/>
</dbReference>
<organism evidence="2 3">
    <name type="scientific">Candidatus Geothrix skivensis</name>
    <dbReference type="NCBI Taxonomy" id="2954439"/>
    <lineage>
        <taxon>Bacteria</taxon>
        <taxon>Pseudomonadati</taxon>
        <taxon>Acidobacteriota</taxon>
        <taxon>Holophagae</taxon>
        <taxon>Holophagales</taxon>
        <taxon>Holophagaceae</taxon>
        <taxon>Geothrix</taxon>
    </lineage>
</organism>
<sequence>MKTLPSAALLLALLALPLAAQSGPGRGPRLERISQALQLTEAQKASILTIREKHRPALITRRDAVKHARIDLRTALKDPAIPDAQLRTLYDRASSARFELILAQRSLRREVQAQLTPDQQSRAAELRGVARARLTEGVRHRRRSAALAG</sequence>
<proteinExistence type="predicted"/>
<evidence type="ECO:0000256" key="1">
    <source>
        <dbReference type="SAM" id="SignalP"/>
    </source>
</evidence>
<name>A0A9D7XGV1_9BACT</name>
<gene>
    <name evidence="2" type="ORF">IPP58_02640</name>
</gene>
<evidence type="ECO:0000313" key="3">
    <source>
        <dbReference type="Proteomes" id="UP000886657"/>
    </source>
</evidence>
<keyword evidence="1" id="KW-0732">Signal</keyword>